<feature type="transmembrane region" description="Helical" evidence="1">
    <location>
        <begin position="14"/>
        <end position="32"/>
    </location>
</feature>
<dbReference type="RefSeq" id="WP_054845970.1">
    <property type="nucleotide sequence ID" value="NZ_AP018929.1"/>
</dbReference>
<gene>
    <name evidence="2" type="ORF">IC006_2029</name>
    <name evidence="3" type="ORF">IC007_2037</name>
</gene>
<dbReference type="Proteomes" id="UP000322983">
    <property type="component" value="Chromosome"/>
</dbReference>
<feature type="transmembrane region" description="Helical" evidence="1">
    <location>
        <begin position="70"/>
        <end position="90"/>
    </location>
</feature>
<evidence type="ECO:0000313" key="4">
    <source>
        <dbReference type="Proteomes" id="UP000322983"/>
    </source>
</evidence>
<reference evidence="3 4" key="2">
    <citation type="journal article" date="2020" name="Int. J. Syst. Evol. Microbiol.">
        <title>Sulfuracidifex tepidarius gen. nov., sp. nov. and transfer of Sulfolobus metallicus Huber and Stetter 1992 to the genus Sulfuracidifex as Sulfuracidifex metallicus comb. nov.</title>
        <authorList>
            <person name="Itoh T."/>
            <person name="Miura T."/>
            <person name="Sakai H.D."/>
            <person name="Kato S."/>
            <person name="Ohkuma M."/>
            <person name="Takashina T."/>
        </authorList>
    </citation>
    <scope>NUCLEOTIDE SEQUENCE</scope>
    <source>
        <strain evidence="2 4">IC-006</strain>
        <strain evidence="3">IC-007</strain>
    </source>
</reference>
<dbReference type="GeneID" id="41718371"/>
<accession>A0A510E4M5</accession>
<dbReference type="AlphaFoldDB" id="A0A510E4M5"/>
<organism evidence="3 5">
    <name type="scientific">Sulfuracidifex tepidarius</name>
    <dbReference type="NCBI Taxonomy" id="1294262"/>
    <lineage>
        <taxon>Archaea</taxon>
        <taxon>Thermoproteota</taxon>
        <taxon>Thermoprotei</taxon>
        <taxon>Sulfolobales</taxon>
        <taxon>Sulfolobaceae</taxon>
        <taxon>Sulfuracidifex</taxon>
    </lineage>
</organism>
<protein>
    <recommendedName>
        <fullName evidence="6">DUF1634 domain-containing protein</fullName>
    </recommendedName>
</protein>
<evidence type="ECO:0008006" key="6">
    <source>
        <dbReference type="Google" id="ProtNLM"/>
    </source>
</evidence>
<keyword evidence="1" id="KW-1133">Transmembrane helix</keyword>
<keyword evidence="1" id="KW-0812">Transmembrane</keyword>
<keyword evidence="4" id="KW-1185">Reference proteome</keyword>
<dbReference type="EMBL" id="AP018930">
    <property type="protein sequence ID" value="BBG27483.1"/>
    <property type="molecule type" value="Genomic_DNA"/>
</dbReference>
<proteinExistence type="predicted"/>
<dbReference type="Proteomes" id="UP000325030">
    <property type="component" value="Chromosome"/>
</dbReference>
<keyword evidence="1" id="KW-0472">Membrane</keyword>
<dbReference type="EMBL" id="AP018929">
    <property type="protein sequence ID" value="BBG24695.1"/>
    <property type="molecule type" value="Genomic_DNA"/>
</dbReference>
<dbReference type="Pfam" id="PF07843">
    <property type="entry name" value="DUF1634"/>
    <property type="match status" value="1"/>
</dbReference>
<sequence>MGELEEIVGHIAKAGVYLIFGFLVVGSILLFIEGKGDGRSLSEISSPHSTFNTSLISSSIVYGLAKGDPISFISVGLMILVAIPVIWIATGIIKYAFERNKVYTIVSIIVLFDLLFAIFVIPYLVK</sequence>
<name>A0A510E4M5_9CREN</name>
<evidence type="ECO:0000313" key="3">
    <source>
        <dbReference type="EMBL" id="BBG27483.1"/>
    </source>
</evidence>
<accession>A0A510DWX2</accession>
<reference evidence="5" key="1">
    <citation type="submission" date="2018-09" db="EMBL/GenBank/DDBJ databases">
        <title>Complete Genome Sequencing of Sulfolobus sp. JCM 16834.</title>
        <authorList>
            <person name="Kato S."/>
            <person name="Itoh T."/>
            <person name="Ohkuma M."/>
        </authorList>
    </citation>
    <scope>NUCLEOTIDE SEQUENCE [LARGE SCALE GENOMIC DNA]</scope>
    <source>
        <strain evidence="5">IC-007</strain>
    </source>
</reference>
<evidence type="ECO:0000313" key="5">
    <source>
        <dbReference type="Proteomes" id="UP000325030"/>
    </source>
</evidence>
<dbReference type="InterPro" id="IPR012861">
    <property type="entry name" value="DUF1634"/>
</dbReference>
<feature type="transmembrane region" description="Helical" evidence="1">
    <location>
        <begin position="102"/>
        <end position="125"/>
    </location>
</feature>
<dbReference type="KEGG" id="step:IC006_2029"/>
<dbReference type="OrthoDB" id="56431at2157"/>
<dbReference type="STRING" id="1294262.GCA_001316085_01703"/>
<evidence type="ECO:0000256" key="1">
    <source>
        <dbReference type="SAM" id="Phobius"/>
    </source>
</evidence>
<evidence type="ECO:0000313" key="2">
    <source>
        <dbReference type="EMBL" id="BBG24695.1"/>
    </source>
</evidence>